<organism evidence="1">
    <name type="scientific">Siphoviridae sp. ctrgt10</name>
    <dbReference type="NCBI Taxonomy" id="2826479"/>
    <lineage>
        <taxon>Viruses</taxon>
        <taxon>Duplodnaviria</taxon>
        <taxon>Heunggongvirae</taxon>
        <taxon>Uroviricota</taxon>
        <taxon>Caudoviricetes</taxon>
    </lineage>
</organism>
<accession>A0A8S5M7S8</accession>
<protein>
    <submittedName>
        <fullName evidence="1">Uncharacterized protein</fullName>
    </submittedName>
</protein>
<sequence length="66" mass="8058">MTQSDIYKMLAELSEHKRDKRYLTQIFIQDRLNKSVQTYYDDLTKSYESLKYKNEVHILRKLNKGK</sequence>
<reference evidence="1" key="1">
    <citation type="journal article" date="2021" name="Proc. Natl. Acad. Sci. U.S.A.">
        <title>A Catalog of Tens of Thousands of Viruses from Human Metagenomes Reveals Hidden Associations with Chronic Diseases.</title>
        <authorList>
            <person name="Tisza M.J."/>
            <person name="Buck C.B."/>
        </authorList>
    </citation>
    <scope>NUCLEOTIDE SEQUENCE</scope>
    <source>
        <strain evidence="1">Ctrgt10</strain>
    </source>
</reference>
<proteinExistence type="predicted"/>
<dbReference type="EMBL" id="BK014839">
    <property type="protein sequence ID" value="DAD78151.1"/>
    <property type="molecule type" value="Genomic_DNA"/>
</dbReference>
<evidence type="ECO:0000313" key="1">
    <source>
        <dbReference type="EMBL" id="DAD78151.1"/>
    </source>
</evidence>
<name>A0A8S5M7S8_9CAUD</name>